<dbReference type="GO" id="GO:1904070">
    <property type="term" value="P:ascaroside biosynthetic process"/>
    <property type="evidence" value="ECO:0007669"/>
    <property type="project" value="TreeGrafter"/>
</dbReference>
<comment type="caution">
    <text evidence="3">The sequence shown here is derived from an EMBL/GenBank/DDBJ whole genome shotgun (WGS) entry which is preliminary data.</text>
</comment>
<dbReference type="InterPro" id="IPR012258">
    <property type="entry name" value="Acyl-CoA_oxidase"/>
</dbReference>
<feature type="domain" description="Acyl-CoA oxidase C-alpha1" evidence="2">
    <location>
        <begin position="3"/>
        <end position="70"/>
    </location>
</feature>
<dbReference type="InterPro" id="IPR055060">
    <property type="entry name" value="ACOX_C_alpha1"/>
</dbReference>
<evidence type="ECO:0000259" key="2">
    <source>
        <dbReference type="Pfam" id="PF22924"/>
    </source>
</evidence>
<accession>A0AAV5TIV9</accession>
<dbReference type="PANTHER" id="PTHR10909">
    <property type="entry name" value="ELECTRON TRANSPORT OXIDOREDUCTASE"/>
    <property type="match status" value="1"/>
</dbReference>
<keyword evidence="4" id="KW-1185">Reference proteome</keyword>
<proteinExistence type="predicted"/>
<evidence type="ECO:0000313" key="3">
    <source>
        <dbReference type="EMBL" id="GMS94157.1"/>
    </source>
</evidence>
<dbReference type="Pfam" id="PF22924">
    <property type="entry name" value="ACOX_C_alpha1"/>
    <property type="match status" value="1"/>
</dbReference>
<comment type="pathway">
    <text evidence="1">Lipid metabolism; peroxisomal fatty acid beta-oxidation.</text>
</comment>
<dbReference type="GO" id="GO:0005777">
    <property type="term" value="C:peroxisome"/>
    <property type="evidence" value="ECO:0007669"/>
    <property type="project" value="InterPro"/>
</dbReference>
<sequence length="72" mass="8229">TRQAQGLALAVTVATRYSAIRRQGHIEMNVPEVQVLDYQTQQYRIFPQIAQAYAFLFTGLEVMEMYKKMSAG</sequence>
<dbReference type="SUPFAM" id="SSF47203">
    <property type="entry name" value="Acyl-CoA dehydrogenase C-terminal domain-like"/>
    <property type="match status" value="1"/>
</dbReference>
<gene>
    <name evidence="3" type="ORF">PENTCL1PPCAC_16332</name>
</gene>
<dbReference type="PANTHER" id="PTHR10909:SF250">
    <property type="entry name" value="PEROXISOMAL ACYL-COENZYME A OXIDASE 1"/>
    <property type="match status" value="1"/>
</dbReference>
<dbReference type="Gene3D" id="1.20.140.10">
    <property type="entry name" value="Butyryl-CoA Dehydrogenase, subunit A, domain 3"/>
    <property type="match status" value="1"/>
</dbReference>
<dbReference type="InterPro" id="IPR036250">
    <property type="entry name" value="AcylCo_DH-like_C"/>
</dbReference>
<dbReference type="GO" id="GO:0003997">
    <property type="term" value="F:acyl-CoA oxidase activity"/>
    <property type="evidence" value="ECO:0007669"/>
    <property type="project" value="InterPro"/>
</dbReference>
<name>A0AAV5TIV9_9BILA</name>
<reference evidence="3" key="1">
    <citation type="submission" date="2023-10" db="EMBL/GenBank/DDBJ databases">
        <title>Genome assembly of Pristionchus species.</title>
        <authorList>
            <person name="Yoshida K."/>
            <person name="Sommer R.J."/>
        </authorList>
    </citation>
    <scope>NUCLEOTIDE SEQUENCE</scope>
    <source>
        <strain evidence="3">RS0144</strain>
    </source>
</reference>
<dbReference type="GO" id="GO:0055088">
    <property type="term" value="P:lipid homeostasis"/>
    <property type="evidence" value="ECO:0007669"/>
    <property type="project" value="TreeGrafter"/>
</dbReference>
<dbReference type="GO" id="GO:0033540">
    <property type="term" value="P:fatty acid beta-oxidation using acyl-CoA oxidase"/>
    <property type="evidence" value="ECO:0007669"/>
    <property type="project" value="TreeGrafter"/>
</dbReference>
<evidence type="ECO:0000313" key="4">
    <source>
        <dbReference type="Proteomes" id="UP001432027"/>
    </source>
</evidence>
<feature type="non-terminal residue" evidence="3">
    <location>
        <position position="1"/>
    </location>
</feature>
<dbReference type="GO" id="GO:0005504">
    <property type="term" value="F:fatty acid binding"/>
    <property type="evidence" value="ECO:0007669"/>
    <property type="project" value="TreeGrafter"/>
</dbReference>
<dbReference type="AlphaFoldDB" id="A0AAV5TIV9"/>
<dbReference type="EMBL" id="BTSX01000004">
    <property type="protein sequence ID" value="GMS94157.1"/>
    <property type="molecule type" value="Genomic_DNA"/>
</dbReference>
<protein>
    <recommendedName>
        <fullName evidence="2">Acyl-CoA oxidase C-alpha1 domain-containing protein</fullName>
    </recommendedName>
</protein>
<organism evidence="3 4">
    <name type="scientific">Pristionchus entomophagus</name>
    <dbReference type="NCBI Taxonomy" id="358040"/>
    <lineage>
        <taxon>Eukaryota</taxon>
        <taxon>Metazoa</taxon>
        <taxon>Ecdysozoa</taxon>
        <taxon>Nematoda</taxon>
        <taxon>Chromadorea</taxon>
        <taxon>Rhabditida</taxon>
        <taxon>Rhabditina</taxon>
        <taxon>Diplogasteromorpha</taxon>
        <taxon>Diplogasteroidea</taxon>
        <taxon>Neodiplogasteridae</taxon>
        <taxon>Pristionchus</taxon>
    </lineage>
</organism>
<feature type="non-terminal residue" evidence="3">
    <location>
        <position position="72"/>
    </location>
</feature>
<dbReference type="Proteomes" id="UP001432027">
    <property type="component" value="Unassembled WGS sequence"/>
</dbReference>
<dbReference type="GO" id="GO:0071949">
    <property type="term" value="F:FAD binding"/>
    <property type="evidence" value="ECO:0007669"/>
    <property type="project" value="InterPro"/>
</dbReference>
<evidence type="ECO:0000256" key="1">
    <source>
        <dbReference type="ARBA" id="ARBA00004846"/>
    </source>
</evidence>